<dbReference type="InterPro" id="IPR050384">
    <property type="entry name" value="Endophilin_SH3RF"/>
</dbReference>
<keyword evidence="1 2" id="KW-0728">SH3 domain</keyword>
<dbReference type="Gene3D" id="2.30.30.40">
    <property type="entry name" value="SH3 Domains"/>
    <property type="match status" value="2"/>
</dbReference>
<dbReference type="InterPro" id="IPR001452">
    <property type="entry name" value="SH3_domain"/>
</dbReference>
<feature type="region of interest" description="Disordered" evidence="3">
    <location>
        <begin position="142"/>
        <end position="175"/>
    </location>
</feature>
<protein>
    <recommendedName>
        <fullName evidence="4">SH3 domain-containing protein</fullName>
    </recommendedName>
</protein>
<feature type="region of interest" description="Disordered" evidence="3">
    <location>
        <begin position="90"/>
        <end position="117"/>
    </location>
</feature>
<dbReference type="AlphaFoldDB" id="A0A821IYD2"/>
<dbReference type="PANTHER" id="PTHR14167">
    <property type="entry name" value="SH3 DOMAIN-CONTAINING"/>
    <property type="match status" value="1"/>
</dbReference>
<dbReference type="PROSITE" id="PS50002">
    <property type="entry name" value="SH3"/>
    <property type="match status" value="2"/>
</dbReference>
<evidence type="ECO:0000313" key="5">
    <source>
        <dbReference type="EMBL" id="CAF4708290.1"/>
    </source>
</evidence>
<dbReference type="Proteomes" id="UP000663848">
    <property type="component" value="Unassembled WGS sequence"/>
</dbReference>
<dbReference type="SUPFAM" id="SSF50044">
    <property type="entry name" value="SH3-domain"/>
    <property type="match status" value="2"/>
</dbReference>
<sequence>MDEQGRILKISSVPPSELREQPAQQYTYHNIEPPYLYGRHIAVNDDRRHPLPQYEQHATWHGEPKLPTTVTREDFELRDRRVPQLSEQFIPAERTIPASVEHERPSRTSSQQQPRTYHYPNQQAVKLAWLPLSYPAEQAMPGGATGYDTDSTISERSTTQRPYEYGPTDSQYRYTNRPYYNDHYYNRSPGPSYYRNPPTVHYGGRGVSPEYGGLSRNYIEVFRGGDFRESKPSEIYSLPLSEQMRTSPNFPSSSRYSRYDQYQSERYGTMLNRNNIASTQPAYYSNSLPKSHYQNHIPPSTVHASTYYTHRSPFQHRTVQSSPNPECKNFIRHSKSFDYRPLRTKLQREYKITSNLLVDEWDYPQTSQNNKYSAATSATNQSGVSSPDDVFIKIEQHIEGEPIVKNDFIPVKSYELQLKKGDKVILLRKFDNNWYEGRINHSEDIFPVEYVETVKESKDTPLKQSYQDEHIKNATKMPKSVLKNSIQLQSTEKEKDKDKDNIVPESSLPLQTCQVLYDYKPKNPDELEIHVGDIISIVEICDDGWYCGIIEKSKHGNTMNFGTFPGNYVQILPN</sequence>
<gene>
    <name evidence="5" type="ORF">QYT958_LOCUS18201</name>
</gene>
<dbReference type="PANTHER" id="PTHR14167:SF116">
    <property type="entry name" value="CAP, ISOFORM AC"/>
    <property type="match status" value="1"/>
</dbReference>
<proteinExistence type="predicted"/>
<evidence type="ECO:0000256" key="3">
    <source>
        <dbReference type="SAM" id="MobiDB-lite"/>
    </source>
</evidence>
<name>A0A821IYD2_9BILA</name>
<dbReference type="Pfam" id="PF14604">
    <property type="entry name" value="SH3_9"/>
    <property type="match status" value="1"/>
</dbReference>
<comment type="caution">
    <text evidence="5">The sequence shown here is derived from an EMBL/GenBank/DDBJ whole genome shotgun (WGS) entry which is preliminary data.</text>
</comment>
<evidence type="ECO:0000259" key="4">
    <source>
        <dbReference type="PROSITE" id="PS50002"/>
    </source>
</evidence>
<reference evidence="5" key="1">
    <citation type="submission" date="2021-02" db="EMBL/GenBank/DDBJ databases">
        <authorList>
            <person name="Nowell W R."/>
        </authorList>
    </citation>
    <scope>NUCLEOTIDE SEQUENCE</scope>
</reference>
<feature type="domain" description="SH3" evidence="4">
    <location>
        <begin position="508"/>
        <end position="574"/>
    </location>
</feature>
<dbReference type="SMART" id="SM00326">
    <property type="entry name" value="SH3"/>
    <property type="match status" value="2"/>
</dbReference>
<accession>A0A821IYD2</accession>
<dbReference type="EMBL" id="CAJOBR010002850">
    <property type="protein sequence ID" value="CAF4708290.1"/>
    <property type="molecule type" value="Genomic_DNA"/>
</dbReference>
<evidence type="ECO:0000256" key="1">
    <source>
        <dbReference type="ARBA" id="ARBA00022443"/>
    </source>
</evidence>
<organism evidence="5 6">
    <name type="scientific">Rotaria socialis</name>
    <dbReference type="NCBI Taxonomy" id="392032"/>
    <lineage>
        <taxon>Eukaryota</taxon>
        <taxon>Metazoa</taxon>
        <taxon>Spiralia</taxon>
        <taxon>Gnathifera</taxon>
        <taxon>Rotifera</taxon>
        <taxon>Eurotatoria</taxon>
        <taxon>Bdelloidea</taxon>
        <taxon>Philodinida</taxon>
        <taxon>Philodinidae</taxon>
        <taxon>Rotaria</taxon>
    </lineage>
</organism>
<evidence type="ECO:0000313" key="6">
    <source>
        <dbReference type="Proteomes" id="UP000663848"/>
    </source>
</evidence>
<dbReference type="Pfam" id="PF00018">
    <property type="entry name" value="SH3_1"/>
    <property type="match status" value="1"/>
</dbReference>
<feature type="compositionally biased region" description="Polar residues" evidence="3">
    <location>
        <begin position="148"/>
        <end position="161"/>
    </location>
</feature>
<dbReference type="InterPro" id="IPR036028">
    <property type="entry name" value="SH3-like_dom_sf"/>
</dbReference>
<feature type="compositionally biased region" description="Polar residues" evidence="3">
    <location>
        <begin position="107"/>
        <end position="117"/>
    </location>
</feature>
<feature type="domain" description="SH3" evidence="4">
    <location>
        <begin position="395"/>
        <end position="456"/>
    </location>
</feature>
<evidence type="ECO:0000256" key="2">
    <source>
        <dbReference type="PROSITE-ProRule" id="PRU00192"/>
    </source>
</evidence>